<dbReference type="Gene3D" id="3.40.50.620">
    <property type="entry name" value="HUPs"/>
    <property type="match status" value="1"/>
</dbReference>
<comment type="catalytic activity">
    <reaction evidence="10">
        <text>7-carboxy-7-carbaguanine + NH4(+) + 2 ATP = 7-cyano-7-carbaguanine + 2 AMP + 2 diphosphate + 2 H(+)</text>
        <dbReference type="Rhea" id="RHEA:27982"/>
        <dbReference type="ChEBI" id="CHEBI:15378"/>
        <dbReference type="ChEBI" id="CHEBI:28938"/>
        <dbReference type="ChEBI" id="CHEBI:30616"/>
        <dbReference type="ChEBI" id="CHEBI:33019"/>
        <dbReference type="ChEBI" id="CHEBI:45075"/>
        <dbReference type="ChEBI" id="CHEBI:61036"/>
        <dbReference type="ChEBI" id="CHEBI:456215"/>
        <dbReference type="EC" id="6.3.4.20"/>
    </reaction>
</comment>
<keyword evidence="2" id="KW-0436">Ligase</keyword>
<dbReference type="GO" id="GO:0016874">
    <property type="term" value="F:ligase activity"/>
    <property type="evidence" value="ECO:0007669"/>
    <property type="project" value="UniProtKB-KW"/>
</dbReference>
<dbReference type="GO" id="GO:0046872">
    <property type="term" value="F:metal ion binding"/>
    <property type="evidence" value="ECO:0007669"/>
    <property type="project" value="UniProtKB-KW"/>
</dbReference>
<evidence type="ECO:0000256" key="2">
    <source>
        <dbReference type="ARBA" id="ARBA00022598"/>
    </source>
</evidence>
<dbReference type="InterPro" id="IPR014729">
    <property type="entry name" value="Rossmann-like_a/b/a_fold"/>
</dbReference>
<dbReference type="AlphaFoldDB" id="A0A8J6IRS4"/>
<evidence type="ECO:0000313" key="12">
    <source>
        <dbReference type="Proteomes" id="UP000601768"/>
    </source>
</evidence>
<dbReference type="Pfam" id="PF06508">
    <property type="entry name" value="QueC"/>
    <property type="match status" value="1"/>
</dbReference>
<evidence type="ECO:0000256" key="6">
    <source>
        <dbReference type="ARBA" id="ARBA00022833"/>
    </source>
</evidence>
<accession>A0A8J6IRS4</accession>
<proteinExistence type="inferred from homology"/>
<dbReference type="PANTHER" id="PTHR42914:SF1">
    <property type="entry name" value="7-CYANO-7-DEAZAGUANINE SYNTHASE"/>
    <property type="match status" value="1"/>
</dbReference>
<comment type="similarity">
    <text evidence="8">Belongs to the QueC family.</text>
</comment>
<dbReference type="Proteomes" id="UP000601768">
    <property type="component" value="Unassembled WGS sequence"/>
</dbReference>
<dbReference type="EMBL" id="JACNEP010000007">
    <property type="protein sequence ID" value="MBC3766285.1"/>
    <property type="molecule type" value="Genomic_DNA"/>
</dbReference>
<comment type="pathway">
    <text evidence="1">Purine metabolism; 7-cyano-7-deazaguanine biosynthesis.</text>
</comment>
<dbReference type="GO" id="GO:0005524">
    <property type="term" value="F:ATP binding"/>
    <property type="evidence" value="ECO:0007669"/>
    <property type="project" value="UniProtKB-KW"/>
</dbReference>
<keyword evidence="12" id="KW-1185">Reference proteome</keyword>
<sequence length="195" mass="21130">MKGILLSGGMDSTTLAYLEQPDIAFNINYGQLPAKAEREASRKVCRELNIQLVEIDIDCSSLGSGDLAGKGKLDVGAESDWWPYRNQLLITLSATKALTLGCKELIIGTVASDSYHKDGSPEFIDRINALISFQEGGLIITAPGIKYSASDLIKIAKLPPHLLAMTHSCHKANLPCFECRGCNKHQNTLDDLGVL</sequence>
<organism evidence="11 12">
    <name type="scientific">Neptunicella marina</name>
    <dbReference type="NCBI Taxonomy" id="2125989"/>
    <lineage>
        <taxon>Bacteria</taxon>
        <taxon>Pseudomonadati</taxon>
        <taxon>Pseudomonadota</taxon>
        <taxon>Gammaproteobacteria</taxon>
        <taxon>Alteromonadales</taxon>
        <taxon>Alteromonadaceae</taxon>
        <taxon>Neptunicella</taxon>
    </lineage>
</organism>
<dbReference type="SUPFAM" id="SSF52402">
    <property type="entry name" value="Adenine nucleotide alpha hydrolases-like"/>
    <property type="match status" value="1"/>
</dbReference>
<dbReference type="RefSeq" id="WP_186506989.1">
    <property type="nucleotide sequence ID" value="NZ_JACNEP010000007.1"/>
</dbReference>
<evidence type="ECO:0000313" key="11">
    <source>
        <dbReference type="EMBL" id="MBC3766285.1"/>
    </source>
</evidence>
<comment type="caution">
    <text evidence="11">The sequence shown here is derived from an EMBL/GenBank/DDBJ whole genome shotgun (WGS) entry which is preliminary data.</text>
</comment>
<evidence type="ECO:0000256" key="9">
    <source>
        <dbReference type="ARBA" id="ARBA00039149"/>
    </source>
</evidence>
<dbReference type="EC" id="6.3.4.20" evidence="9"/>
<keyword evidence="5" id="KW-0671">Queuosine biosynthesis</keyword>
<name>A0A8J6IRS4_9ALTE</name>
<evidence type="ECO:0000256" key="1">
    <source>
        <dbReference type="ARBA" id="ARBA00005061"/>
    </source>
</evidence>
<dbReference type="InterPro" id="IPR018317">
    <property type="entry name" value="QueC"/>
</dbReference>
<evidence type="ECO:0000256" key="3">
    <source>
        <dbReference type="ARBA" id="ARBA00022723"/>
    </source>
</evidence>
<evidence type="ECO:0000256" key="5">
    <source>
        <dbReference type="ARBA" id="ARBA00022785"/>
    </source>
</evidence>
<dbReference type="PANTHER" id="PTHR42914">
    <property type="entry name" value="7-CYANO-7-DEAZAGUANINE SYNTHASE"/>
    <property type="match status" value="1"/>
</dbReference>
<keyword evidence="6" id="KW-0862">Zinc</keyword>
<reference evidence="11" key="2">
    <citation type="submission" date="2020-08" db="EMBL/GenBank/DDBJ databases">
        <authorList>
            <person name="Lai Q."/>
        </authorList>
    </citation>
    <scope>NUCLEOTIDE SEQUENCE</scope>
    <source>
        <strain evidence="11">S27-2</strain>
    </source>
</reference>
<gene>
    <name evidence="11" type="ORF">H8B19_10365</name>
</gene>
<reference evidence="11" key="1">
    <citation type="journal article" date="2018" name="Int. J. Syst. Evol. Microbiol.">
        <title>Neptunicella marina gen. nov., sp. nov., isolated from surface seawater.</title>
        <authorList>
            <person name="Liu X."/>
            <person name="Lai Q."/>
            <person name="Du Y."/>
            <person name="Zhang X."/>
            <person name="Liu Z."/>
            <person name="Sun F."/>
            <person name="Shao Z."/>
        </authorList>
    </citation>
    <scope>NUCLEOTIDE SEQUENCE</scope>
    <source>
        <strain evidence="11">S27-2</strain>
    </source>
</reference>
<evidence type="ECO:0000256" key="10">
    <source>
        <dbReference type="ARBA" id="ARBA00047890"/>
    </source>
</evidence>
<keyword evidence="7" id="KW-0067">ATP-binding</keyword>
<evidence type="ECO:0000256" key="7">
    <source>
        <dbReference type="ARBA" id="ARBA00022840"/>
    </source>
</evidence>
<evidence type="ECO:0000256" key="4">
    <source>
        <dbReference type="ARBA" id="ARBA00022741"/>
    </source>
</evidence>
<dbReference type="GO" id="GO:0008616">
    <property type="term" value="P:tRNA queuosine(34) biosynthetic process"/>
    <property type="evidence" value="ECO:0007669"/>
    <property type="project" value="UniProtKB-KW"/>
</dbReference>
<keyword evidence="3" id="KW-0479">Metal-binding</keyword>
<protein>
    <recommendedName>
        <fullName evidence="9">7-cyano-7-deazaguanine synthase</fullName>
        <ecNumber evidence="9">6.3.4.20</ecNumber>
    </recommendedName>
</protein>
<evidence type="ECO:0000256" key="8">
    <source>
        <dbReference type="ARBA" id="ARBA00037993"/>
    </source>
</evidence>
<keyword evidence="4" id="KW-0547">Nucleotide-binding</keyword>